<evidence type="ECO:0000313" key="3">
    <source>
        <dbReference type="Proteomes" id="UP001215712"/>
    </source>
</evidence>
<sequence length="456" mass="52077">MNSPASDTSQPREKGERALECDVDNLKFKVFFDQPGDKLIPLKYLKVIARTASLNRRPWLFKKDEFCRDDVVQPKRSVRDIEYKVVFRALKKNLYFRKGVFHNSVAENSQIHGRITAQTGIIQRLSKEADSLLSVHRSSSNLKCVLRLDPTLVSDFKHKFFVGKGVKPGWMHGPWVAGYLMLERSLCPDHDDLPADHKCPGHINVPLIPIDVTKSRRLETSGAVQKRFRKKCKVLLGSVMLNLRPLPARHQEQPAQEAFLIGFHGSKLHVMRCHFPGQKVSEVSSFDSIIVPPKIPLCDDAEWENENDTTDVDEPNSPSPAVSNTPLYLPGSPTPKRFFSHRLARILVKAERAERRPRLRVDVTREYDLWDEEDFLGAAKILAALQFYLFSGKTECAMVNRLLHTYPVDPEDEWTDHSDEDSDGDDVADYWREKRFGCSLNESKGKVQASSEQDWS</sequence>
<feature type="region of interest" description="Disordered" evidence="1">
    <location>
        <begin position="305"/>
        <end position="327"/>
    </location>
</feature>
<gene>
    <name evidence="2" type="ORF">N7493_003097</name>
</gene>
<protein>
    <submittedName>
        <fullName evidence="2">Uncharacterized protein</fullName>
    </submittedName>
</protein>
<evidence type="ECO:0000256" key="1">
    <source>
        <dbReference type="SAM" id="MobiDB-lite"/>
    </source>
</evidence>
<dbReference type="EMBL" id="JAQJAN010000003">
    <property type="protein sequence ID" value="KAJ5734311.1"/>
    <property type="molecule type" value="Genomic_DNA"/>
</dbReference>
<proteinExistence type="predicted"/>
<comment type="caution">
    <text evidence="2">The sequence shown here is derived from an EMBL/GenBank/DDBJ whole genome shotgun (WGS) entry which is preliminary data.</text>
</comment>
<keyword evidence="3" id="KW-1185">Reference proteome</keyword>
<dbReference type="Proteomes" id="UP001215712">
    <property type="component" value="Unassembled WGS sequence"/>
</dbReference>
<feature type="compositionally biased region" description="Acidic residues" evidence="1">
    <location>
        <begin position="305"/>
        <end position="314"/>
    </location>
</feature>
<reference evidence="2" key="2">
    <citation type="submission" date="2023-01" db="EMBL/GenBank/DDBJ databases">
        <authorList>
            <person name="Petersen C."/>
        </authorList>
    </citation>
    <scope>NUCLEOTIDE SEQUENCE</scope>
    <source>
        <strain evidence="2">IBT 17514</strain>
    </source>
</reference>
<organism evidence="2 3">
    <name type="scientific">Penicillium malachiteum</name>
    <dbReference type="NCBI Taxonomy" id="1324776"/>
    <lineage>
        <taxon>Eukaryota</taxon>
        <taxon>Fungi</taxon>
        <taxon>Dikarya</taxon>
        <taxon>Ascomycota</taxon>
        <taxon>Pezizomycotina</taxon>
        <taxon>Eurotiomycetes</taxon>
        <taxon>Eurotiomycetidae</taxon>
        <taxon>Eurotiales</taxon>
        <taxon>Aspergillaceae</taxon>
        <taxon>Penicillium</taxon>
    </lineage>
</organism>
<evidence type="ECO:0000313" key="2">
    <source>
        <dbReference type="EMBL" id="KAJ5734311.1"/>
    </source>
</evidence>
<accession>A0AAD6HT38</accession>
<dbReference type="AlphaFoldDB" id="A0AAD6HT38"/>
<reference evidence="2" key="1">
    <citation type="journal article" date="2023" name="IMA Fungus">
        <title>Comparative genomic study of the Penicillium genus elucidates a diverse pangenome and 15 lateral gene transfer events.</title>
        <authorList>
            <person name="Petersen C."/>
            <person name="Sorensen T."/>
            <person name="Nielsen M.R."/>
            <person name="Sondergaard T.E."/>
            <person name="Sorensen J.L."/>
            <person name="Fitzpatrick D.A."/>
            <person name="Frisvad J.C."/>
            <person name="Nielsen K.L."/>
        </authorList>
    </citation>
    <scope>NUCLEOTIDE SEQUENCE</scope>
    <source>
        <strain evidence="2">IBT 17514</strain>
    </source>
</reference>
<name>A0AAD6HT38_9EURO</name>